<evidence type="ECO:0000313" key="3">
    <source>
        <dbReference type="Proteomes" id="UP000245609"/>
    </source>
</evidence>
<dbReference type="Proteomes" id="UP000245609">
    <property type="component" value="Unassembled WGS sequence"/>
</dbReference>
<dbReference type="Pfam" id="PF13508">
    <property type="entry name" value="Acetyltransf_7"/>
    <property type="match status" value="1"/>
</dbReference>
<dbReference type="InterPro" id="IPR016181">
    <property type="entry name" value="Acyl_CoA_acyltransferase"/>
</dbReference>
<dbReference type="InterPro" id="IPR000182">
    <property type="entry name" value="GNAT_dom"/>
</dbReference>
<keyword evidence="3" id="KW-1185">Reference proteome</keyword>
<protein>
    <recommendedName>
        <fullName evidence="1">N-acetyltransferase domain-containing protein</fullName>
    </recommendedName>
</protein>
<dbReference type="EMBL" id="MBFS01003639">
    <property type="protein sequence ID" value="PVU85613.1"/>
    <property type="molecule type" value="Genomic_DNA"/>
</dbReference>
<reference evidence="2 3" key="1">
    <citation type="journal article" date="2018" name="MBio">
        <title>Comparative Genomics Reveals the Core Gene Toolbox for the Fungus-Insect Symbiosis.</title>
        <authorList>
            <person name="Wang Y."/>
            <person name="Stata M."/>
            <person name="Wang W."/>
            <person name="Stajich J.E."/>
            <person name="White M.M."/>
            <person name="Moncalvo J.M."/>
        </authorList>
    </citation>
    <scope>NUCLEOTIDE SEQUENCE [LARGE SCALE GENOMIC DNA]</scope>
    <source>
        <strain evidence="2 3">SC-DP-2</strain>
    </source>
</reference>
<name>A0A2T9XZW8_9FUNG</name>
<dbReference type="AlphaFoldDB" id="A0A2T9XZW8"/>
<sequence length="301" mass="34569">MIGAPLLLNIDDRVSKLVRRPSGFVAWQIGTVDKNEIFQMETRLNNKLNEFDIISNKVFPKTETFGGAQSFGPSKPNDIEYQTSFENSFASRLYGKSLFPDILVPNAPRFSPFHGTILRPFIWRYHIPFDKLPPIILSHILIKNRESPLLLTNESKTENSCIPLSVETVDYTFFNSSHLDQVNSLLINTFWPGIDKYSVIALYKYKLVGCAFLTPDGYLNYIAVCPGWEKTGIGSHMLYFLISSLPSKDITLHVSASNPAMILYQKFGFKPEKFIVDFYKLYFPPDNKQSRHAFFMRLRRV</sequence>
<comment type="caution">
    <text evidence="2">The sequence shown here is derived from an EMBL/GenBank/DDBJ whole genome shotgun (WGS) entry which is preliminary data.</text>
</comment>
<gene>
    <name evidence="2" type="ORF">BB560_006964</name>
</gene>
<dbReference type="Gene3D" id="3.40.630.30">
    <property type="match status" value="1"/>
</dbReference>
<proteinExistence type="predicted"/>
<accession>A0A2T9XZW8</accession>
<dbReference type="SUPFAM" id="SSF55729">
    <property type="entry name" value="Acyl-CoA N-acyltransferases (Nat)"/>
    <property type="match status" value="1"/>
</dbReference>
<evidence type="ECO:0000259" key="1">
    <source>
        <dbReference type="PROSITE" id="PS51186"/>
    </source>
</evidence>
<dbReference type="GO" id="GO:0016747">
    <property type="term" value="F:acyltransferase activity, transferring groups other than amino-acyl groups"/>
    <property type="evidence" value="ECO:0007669"/>
    <property type="project" value="InterPro"/>
</dbReference>
<dbReference type="OrthoDB" id="4080456at2759"/>
<feature type="domain" description="N-acetyltransferase" evidence="1">
    <location>
        <begin position="151"/>
        <end position="301"/>
    </location>
</feature>
<evidence type="ECO:0000313" key="2">
    <source>
        <dbReference type="EMBL" id="PVU85613.1"/>
    </source>
</evidence>
<dbReference type="CDD" id="cd04301">
    <property type="entry name" value="NAT_SF"/>
    <property type="match status" value="1"/>
</dbReference>
<dbReference type="PROSITE" id="PS51186">
    <property type="entry name" value="GNAT"/>
    <property type="match status" value="1"/>
</dbReference>
<organism evidence="2 3">
    <name type="scientific">Smittium megazygosporum</name>
    <dbReference type="NCBI Taxonomy" id="133381"/>
    <lineage>
        <taxon>Eukaryota</taxon>
        <taxon>Fungi</taxon>
        <taxon>Fungi incertae sedis</taxon>
        <taxon>Zoopagomycota</taxon>
        <taxon>Kickxellomycotina</taxon>
        <taxon>Harpellomycetes</taxon>
        <taxon>Harpellales</taxon>
        <taxon>Legeriomycetaceae</taxon>
        <taxon>Smittium</taxon>
    </lineage>
</organism>
<dbReference type="STRING" id="133381.A0A2T9XZW8"/>